<comment type="caution">
    <text evidence="2">The sequence shown here is derived from an EMBL/GenBank/DDBJ whole genome shotgun (WGS) entry which is preliminary data.</text>
</comment>
<name>A0ABU6WLC5_9FABA</name>
<feature type="region of interest" description="Disordered" evidence="1">
    <location>
        <begin position="1"/>
        <end position="79"/>
    </location>
</feature>
<organism evidence="2 3">
    <name type="scientific">Stylosanthes scabra</name>
    <dbReference type="NCBI Taxonomy" id="79078"/>
    <lineage>
        <taxon>Eukaryota</taxon>
        <taxon>Viridiplantae</taxon>
        <taxon>Streptophyta</taxon>
        <taxon>Embryophyta</taxon>
        <taxon>Tracheophyta</taxon>
        <taxon>Spermatophyta</taxon>
        <taxon>Magnoliopsida</taxon>
        <taxon>eudicotyledons</taxon>
        <taxon>Gunneridae</taxon>
        <taxon>Pentapetalae</taxon>
        <taxon>rosids</taxon>
        <taxon>fabids</taxon>
        <taxon>Fabales</taxon>
        <taxon>Fabaceae</taxon>
        <taxon>Papilionoideae</taxon>
        <taxon>50 kb inversion clade</taxon>
        <taxon>dalbergioids sensu lato</taxon>
        <taxon>Dalbergieae</taxon>
        <taxon>Pterocarpus clade</taxon>
        <taxon>Stylosanthes</taxon>
    </lineage>
</organism>
<gene>
    <name evidence="2" type="ORF">PIB30_069046</name>
</gene>
<evidence type="ECO:0000256" key="1">
    <source>
        <dbReference type="SAM" id="MobiDB-lite"/>
    </source>
</evidence>
<dbReference type="EMBL" id="JASCZI010181993">
    <property type="protein sequence ID" value="MED6186676.1"/>
    <property type="molecule type" value="Genomic_DNA"/>
</dbReference>
<proteinExistence type="predicted"/>
<keyword evidence="3" id="KW-1185">Reference proteome</keyword>
<sequence>PELGKGGTRFTYIKSPEVDKTTRKKHRKQVVTRKLDPKGPKLPSGGNVTDQPPRPELSKNKATNKRHTNKKESPKIGKI</sequence>
<protein>
    <submittedName>
        <fullName evidence="2">Uncharacterized protein</fullName>
    </submittedName>
</protein>
<dbReference type="Proteomes" id="UP001341840">
    <property type="component" value="Unassembled WGS sequence"/>
</dbReference>
<feature type="compositionally biased region" description="Basic residues" evidence="1">
    <location>
        <begin position="22"/>
        <end position="31"/>
    </location>
</feature>
<feature type="compositionally biased region" description="Basic and acidic residues" evidence="1">
    <location>
        <begin position="70"/>
        <end position="79"/>
    </location>
</feature>
<evidence type="ECO:0000313" key="3">
    <source>
        <dbReference type="Proteomes" id="UP001341840"/>
    </source>
</evidence>
<evidence type="ECO:0000313" key="2">
    <source>
        <dbReference type="EMBL" id="MED6186676.1"/>
    </source>
</evidence>
<accession>A0ABU6WLC5</accession>
<reference evidence="2 3" key="1">
    <citation type="journal article" date="2023" name="Plants (Basel)">
        <title>Bridging the Gap: Combining Genomics and Transcriptomics Approaches to Understand Stylosanthes scabra, an Orphan Legume from the Brazilian Caatinga.</title>
        <authorList>
            <person name="Ferreira-Neto J.R.C."/>
            <person name="da Silva M.D."/>
            <person name="Binneck E."/>
            <person name="de Melo N.F."/>
            <person name="da Silva R.H."/>
            <person name="de Melo A.L.T.M."/>
            <person name="Pandolfi V."/>
            <person name="Bustamante F.O."/>
            <person name="Brasileiro-Vidal A.C."/>
            <person name="Benko-Iseppon A.M."/>
        </authorList>
    </citation>
    <scope>NUCLEOTIDE SEQUENCE [LARGE SCALE GENOMIC DNA]</scope>
    <source>
        <tissue evidence="2">Leaves</tissue>
    </source>
</reference>
<feature type="non-terminal residue" evidence="2">
    <location>
        <position position="1"/>
    </location>
</feature>